<evidence type="ECO:0000256" key="1">
    <source>
        <dbReference type="ARBA" id="ARBA00004613"/>
    </source>
</evidence>
<keyword evidence="2" id="KW-0964">Secreted</keyword>
<feature type="region of interest" description="Disordered" evidence="4">
    <location>
        <begin position="294"/>
        <end position="380"/>
    </location>
</feature>
<dbReference type="AlphaFoldDB" id="A0A077SP55"/>
<keyword evidence="3" id="KW-0339">Growth factor</keyword>
<comment type="subcellular location">
    <subcellularLocation>
        <location evidence="1">Secreted</location>
    </subcellularLocation>
</comment>
<evidence type="ECO:0000259" key="6">
    <source>
        <dbReference type="PROSITE" id="PS51362"/>
    </source>
</evidence>
<dbReference type="GO" id="GO:0008083">
    <property type="term" value="F:growth factor activity"/>
    <property type="evidence" value="ECO:0007669"/>
    <property type="project" value="UniProtKB-KW"/>
</dbReference>
<dbReference type="EMBL" id="HG973402">
    <property type="protein sequence ID" value="CDO67941.1"/>
    <property type="molecule type" value="mRNA"/>
</dbReference>
<evidence type="ECO:0000313" key="7">
    <source>
        <dbReference type="EMBL" id="CDO67941.1"/>
    </source>
</evidence>
<dbReference type="PROSITE" id="PS51362">
    <property type="entry name" value="TGF_BETA_2"/>
    <property type="match status" value="1"/>
</dbReference>
<name>A0A077SP55_9METZ</name>
<feature type="chain" id="PRO_5001724027" evidence="5">
    <location>
        <begin position="23"/>
        <end position="506"/>
    </location>
</feature>
<keyword evidence="5" id="KW-0732">Signal</keyword>
<dbReference type="GO" id="GO:0005576">
    <property type="term" value="C:extracellular region"/>
    <property type="evidence" value="ECO:0007669"/>
    <property type="project" value="UniProtKB-SubCell"/>
</dbReference>
<feature type="region of interest" description="Disordered" evidence="4">
    <location>
        <begin position="50"/>
        <end position="69"/>
    </location>
</feature>
<feature type="compositionally biased region" description="Polar residues" evidence="4">
    <location>
        <begin position="321"/>
        <end position="380"/>
    </location>
</feature>
<reference evidence="7" key="1">
    <citation type="journal article" date="2014" name="Nat. Commun.">
        <title>Developmental gene expression provides clues to relationships between sponge and eumetazoan body plans.</title>
        <authorList>
            <person name="Leininger S."/>
            <person name="Adamski M."/>
            <person name="Bergum B."/>
            <person name="Guder C."/>
            <person name="Liu J."/>
            <person name="Laplante M."/>
            <person name="Brate J."/>
            <person name="Hoffmann F."/>
            <person name="Fortunato S."/>
            <person name="Jordal S."/>
            <person name="Rapp H.T."/>
            <person name="Adamska M."/>
        </authorList>
    </citation>
    <scope>NUCLEOTIDE SEQUENCE</scope>
</reference>
<evidence type="ECO:0000256" key="2">
    <source>
        <dbReference type="ARBA" id="ARBA00022525"/>
    </source>
</evidence>
<organism evidence="7">
    <name type="scientific">Sycon ciliatum</name>
    <dbReference type="NCBI Taxonomy" id="27933"/>
    <lineage>
        <taxon>Eukaryota</taxon>
        <taxon>Metazoa</taxon>
        <taxon>Porifera</taxon>
        <taxon>Calcarea</taxon>
        <taxon>Calcaronea</taxon>
        <taxon>Leucosolenida</taxon>
        <taxon>Sycettidae</taxon>
        <taxon>Sycon</taxon>
    </lineage>
</organism>
<dbReference type="SUPFAM" id="SSF57501">
    <property type="entry name" value="Cystine-knot cytokines"/>
    <property type="match status" value="1"/>
</dbReference>
<comment type="similarity">
    <text evidence="3">Belongs to the TGF-beta family.</text>
</comment>
<dbReference type="Pfam" id="PF00019">
    <property type="entry name" value="TGF_beta"/>
    <property type="match status" value="1"/>
</dbReference>
<dbReference type="Gene3D" id="2.10.90.10">
    <property type="entry name" value="Cystine-knot cytokines"/>
    <property type="match status" value="1"/>
</dbReference>
<proteinExistence type="evidence at transcript level"/>
<feature type="compositionally biased region" description="Polar residues" evidence="4">
    <location>
        <begin position="50"/>
        <end position="63"/>
    </location>
</feature>
<evidence type="ECO:0000256" key="3">
    <source>
        <dbReference type="RuleBase" id="RU000354"/>
    </source>
</evidence>
<sequence>MDSLSLTILFCLLVLRTDQVVCSRHGVNVETSESSAAAIIQQRQGVTDELCSSGNADGTGSEASSDRPAAGRMLSVTGCLNKHRSSTRIETMDSPQSQFHATNYIENHAIDRAIPSSGGNCAVYTLDACQYGEGQLCEQQQEASTENQVELVRTEVWLRVEHVLSRLHWDSSADEQQHHQQQSGHSQNLTITMFHHFPRTSRAHRPLSRRYMGRSVINTRPEALASQPWLLIDLSRVNSFLQFAFKRARPVFLQICHGSHSPHPTEQQPVSKEDASLSTQPFFLTFYKRQPQSIRDIVGDSNPSRDSQHRTGGREKRNSVEENSNTMDDMSTTSFVSTESSQFAGSTTSPQQGVQRSNQSEMGTQPSSTQAPSESNATVNSLDQSDALLSNDPSQPRPLCRPVEFTLYFSFLSQNRNLRYNPPFINLTACAGACTNAVPAANKFATLLRDVRNGGVADPNLKQGECCIPMSYKEGLTPNILISDSLGKSVRLVSLEQVIVDKCGCS</sequence>
<evidence type="ECO:0000256" key="5">
    <source>
        <dbReference type="SAM" id="SignalP"/>
    </source>
</evidence>
<dbReference type="InterPro" id="IPR001839">
    <property type="entry name" value="TGF-b_C"/>
</dbReference>
<evidence type="ECO:0000256" key="4">
    <source>
        <dbReference type="SAM" id="MobiDB-lite"/>
    </source>
</evidence>
<gene>
    <name evidence="7" type="primary">TgfBV</name>
</gene>
<accession>A0A077SP55</accession>
<feature type="compositionally biased region" description="Basic and acidic residues" evidence="4">
    <location>
        <begin position="306"/>
        <end position="320"/>
    </location>
</feature>
<feature type="domain" description="TGF-beta family profile" evidence="6">
    <location>
        <begin position="380"/>
        <end position="506"/>
    </location>
</feature>
<feature type="signal peptide" evidence="5">
    <location>
        <begin position="1"/>
        <end position="22"/>
    </location>
</feature>
<protein>
    <submittedName>
        <fullName evidence="7">Transforming growth factor beta V SciTgfBV</fullName>
    </submittedName>
</protein>
<feature type="non-terminal residue" evidence="7">
    <location>
        <position position="1"/>
    </location>
</feature>
<dbReference type="InterPro" id="IPR029034">
    <property type="entry name" value="Cystine-knot_cytokine"/>
</dbReference>